<dbReference type="EMBL" id="OU015566">
    <property type="protein sequence ID" value="CAG5106995.1"/>
    <property type="molecule type" value="Genomic_DNA"/>
</dbReference>
<evidence type="ECO:0000313" key="2">
    <source>
        <dbReference type="Proteomes" id="UP001158576"/>
    </source>
</evidence>
<proteinExistence type="predicted"/>
<dbReference type="Proteomes" id="UP001158576">
    <property type="component" value="Chromosome 1"/>
</dbReference>
<gene>
    <name evidence="1" type="ORF">OKIOD_LOCUS11861</name>
</gene>
<name>A0ABN7STR8_OIKDI</name>
<accession>A0ABN7STR8</accession>
<organism evidence="1 2">
    <name type="scientific">Oikopleura dioica</name>
    <name type="common">Tunicate</name>
    <dbReference type="NCBI Taxonomy" id="34765"/>
    <lineage>
        <taxon>Eukaryota</taxon>
        <taxon>Metazoa</taxon>
        <taxon>Chordata</taxon>
        <taxon>Tunicata</taxon>
        <taxon>Appendicularia</taxon>
        <taxon>Copelata</taxon>
        <taxon>Oikopleuridae</taxon>
        <taxon>Oikopleura</taxon>
    </lineage>
</organism>
<sequence>MLRGNQEDPGEIPVINEESESFFSGGFSDENNDNYQPNLGFIPNYRYNTTDPSITASLTTLVTNGIERDTMLQSIMSQVTALTEQVVSLRKEVSLKKKSKLKKMGGWMKKSVTNLFKG</sequence>
<evidence type="ECO:0000313" key="1">
    <source>
        <dbReference type="EMBL" id="CAG5106995.1"/>
    </source>
</evidence>
<keyword evidence="2" id="KW-1185">Reference proteome</keyword>
<reference evidence="1 2" key="1">
    <citation type="submission" date="2021-04" db="EMBL/GenBank/DDBJ databases">
        <authorList>
            <person name="Bliznina A."/>
        </authorList>
    </citation>
    <scope>NUCLEOTIDE SEQUENCE [LARGE SCALE GENOMIC DNA]</scope>
</reference>
<protein>
    <submittedName>
        <fullName evidence="1">Oidioi.mRNA.OKI2018_I69.chr1.g3096.t1.cds</fullName>
    </submittedName>
</protein>